<protein>
    <submittedName>
        <fullName evidence="6">LysR-type transcriptional regulatory protein</fullName>
    </submittedName>
</protein>
<dbReference type="EMBL" id="MIPT01000001">
    <property type="protein sequence ID" value="OHT19155.1"/>
    <property type="molecule type" value="Genomic_DNA"/>
</dbReference>
<keyword evidence="2" id="KW-0805">Transcription regulation</keyword>
<comment type="caution">
    <text evidence="6">The sequence shown here is derived from an EMBL/GenBank/DDBJ whole genome shotgun (WGS) entry which is preliminary data.</text>
</comment>
<dbReference type="Pfam" id="PF00126">
    <property type="entry name" value="HTH_1"/>
    <property type="match status" value="1"/>
</dbReference>
<dbReference type="RefSeq" id="WP_070935532.1">
    <property type="nucleotide sequence ID" value="NZ_MIPT01000001.1"/>
</dbReference>
<dbReference type="SUPFAM" id="SSF53850">
    <property type="entry name" value="Periplasmic binding protein-like II"/>
    <property type="match status" value="1"/>
</dbReference>
<keyword evidence="4" id="KW-0804">Transcription</keyword>
<evidence type="ECO:0000256" key="1">
    <source>
        <dbReference type="ARBA" id="ARBA00009437"/>
    </source>
</evidence>
<evidence type="ECO:0000313" key="6">
    <source>
        <dbReference type="EMBL" id="OHT19155.1"/>
    </source>
</evidence>
<dbReference type="Gene3D" id="1.10.10.10">
    <property type="entry name" value="Winged helix-like DNA-binding domain superfamily/Winged helix DNA-binding domain"/>
    <property type="match status" value="1"/>
</dbReference>
<proteinExistence type="inferred from homology"/>
<dbReference type="InterPro" id="IPR036388">
    <property type="entry name" value="WH-like_DNA-bd_sf"/>
</dbReference>
<dbReference type="OrthoDB" id="9815174at2"/>
<evidence type="ECO:0000259" key="5">
    <source>
        <dbReference type="PROSITE" id="PS50931"/>
    </source>
</evidence>
<dbReference type="CDD" id="cd08445">
    <property type="entry name" value="PBP2_BenM_CatM_CatR"/>
    <property type="match status" value="1"/>
</dbReference>
<dbReference type="InterPro" id="IPR005119">
    <property type="entry name" value="LysR_subst-bd"/>
</dbReference>
<dbReference type="PANTHER" id="PTHR30346">
    <property type="entry name" value="TRANSCRIPTIONAL DUAL REGULATOR HCAR-RELATED"/>
    <property type="match status" value="1"/>
</dbReference>
<gene>
    <name evidence="6" type="primary">benR_1</name>
    <name evidence="6" type="ORF">BHE75_01138</name>
</gene>
<dbReference type="Gene3D" id="3.40.190.10">
    <property type="entry name" value="Periplasmic binding protein-like II"/>
    <property type="match status" value="2"/>
</dbReference>
<keyword evidence="7" id="KW-1185">Reference proteome</keyword>
<reference evidence="6 7" key="1">
    <citation type="submission" date="2016-09" db="EMBL/GenBank/DDBJ databases">
        <title>Metabolic pathway, cell adaptation mechanisms and a novel monoxygenase revealed through proteogenomic-transcription analysis of a Sphingomonas haloaromaticamans strain degrading the fungicide ortho-phenylphenol.</title>
        <authorList>
            <person name="Perruchon C."/>
            <person name="Papadopoulou E.S."/>
            <person name="Rousidou C."/>
            <person name="Vasileiadis S."/>
            <person name="Tanou G."/>
            <person name="Amoutzias G."/>
            <person name="Molassiotis A."/>
            <person name="Karpouzas D.G."/>
        </authorList>
    </citation>
    <scope>NUCLEOTIDE SEQUENCE [LARGE SCALE GENOMIC DNA]</scope>
    <source>
        <strain evidence="6 7">P3</strain>
    </source>
</reference>
<dbReference type="GO" id="GO:0003677">
    <property type="term" value="F:DNA binding"/>
    <property type="evidence" value="ECO:0007669"/>
    <property type="project" value="UniProtKB-KW"/>
</dbReference>
<comment type="similarity">
    <text evidence="1">Belongs to the LysR transcriptional regulatory family.</text>
</comment>
<dbReference type="PANTHER" id="PTHR30346:SF17">
    <property type="entry name" value="LYSR FAMILY TRANSCRIPTIONAL REGULATOR"/>
    <property type="match status" value="1"/>
</dbReference>
<sequence length="318" mass="35986">MDIRQLRYFLAVAAERNFSRAAERLNMAQPPLSRQIQQIEQEVGAQLFDRESRPMALTDAGRLFYEQAIQVTRRMDEMKEAMRAFVTSNRPRFLVGFVPSVLYARLPDIIRSFRRAAPDVDLRLIEMMSIEQIAALKEGRIDVGFGRVRFDDPALEREVLREESMVVTLPIGHRLLAGERPIDIADLADEAVIVYPREPRPSYADQVLSLLNDHGVVPQAVHEVRELQTALGLVAAEDGVCIVPAAVHMMGRRDVIFRELVQRAVSPIIISHRRDDPSPHLATMMRVVAELYRDWGWPMPTGLMRRLAAGTGEGGDWG</sequence>
<dbReference type="InterPro" id="IPR000847">
    <property type="entry name" value="LysR_HTH_N"/>
</dbReference>
<evidence type="ECO:0000313" key="7">
    <source>
        <dbReference type="Proteomes" id="UP000179467"/>
    </source>
</evidence>
<dbReference type="GO" id="GO:0003700">
    <property type="term" value="F:DNA-binding transcription factor activity"/>
    <property type="evidence" value="ECO:0007669"/>
    <property type="project" value="InterPro"/>
</dbReference>
<dbReference type="PROSITE" id="PS50931">
    <property type="entry name" value="HTH_LYSR"/>
    <property type="match status" value="1"/>
</dbReference>
<accession>A0A1S1HAN8</accession>
<dbReference type="SUPFAM" id="SSF46785">
    <property type="entry name" value="Winged helix' DNA-binding domain"/>
    <property type="match status" value="1"/>
</dbReference>
<evidence type="ECO:0000256" key="2">
    <source>
        <dbReference type="ARBA" id="ARBA00023015"/>
    </source>
</evidence>
<dbReference type="InterPro" id="IPR036390">
    <property type="entry name" value="WH_DNA-bd_sf"/>
</dbReference>
<dbReference type="AlphaFoldDB" id="A0A1S1HAN8"/>
<keyword evidence="3" id="KW-0238">DNA-binding</keyword>
<dbReference type="Pfam" id="PF03466">
    <property type="entry name" value="LysR_substrate"/>
    <property type="match status" value="1"/>
</dbReference>
<organism evidence="6 7">
    <name type="scientific">Edaphosphingomonas haloaromaticamans</name>
    <dbReference type="NCBI Taxonomy" id="653954"/>
    <lineage>
        <taxon>Bacteria</taxon>
        <taxon>Pseudomonadati</taxon>
        <taxon>Pseudomonadota</taxon>
        <taxon>Alphaproteobacteria</taxon>
        <taxon>Sphingomonadales</taxon>
        <taxon>Rhizorhabdaceae</taxon>
        <taxon>Edaphosphingomonas</taxon>
    </lineage>
</organism>
<feature type="domain" description="HTH lysR-type" evidence="5">
    <location>
        <begin position="1"/>
        <end position="58"/>
    </location>
</feature>
<dbReference type="PRINTS" id="PR00039">
    <property type="entry name" value="HTHLYSR"/>
</dbReference>
<dbReference type="Proteomes" id="UP000179467">
    <property type="component" value="Unassembled WGS sequence"/>
</dbReference>
<dbReference type="FunFam" id="1.10.10.10:FF:000001">
    <property type="entry name" value="LysR family transcriptional regulator"/>
    <property type="match status" value="1"/>
</dbReference>
<name>A0A1S1HAN8_9SPHN</name>
<evidence type="ECO:0000256" key="4">
    <source>
        <dbReference type="ARBA" id="ARBA00023163"/>
    </source>
</evidence>
<evidence type="ECO:0000256" key="3">
    <source>
        <dbReference type="ARBA" id="ARBA00023125"/>
    </source>
</evidence>
<dbReference type="GO" id="GO:0032993">
    <property type="term" value="C:protein-DNA complex"/>
    <property type="evidence" value="ECO:0007669"/>
    <property type="project" value="TreeGrafter"/>
</dbReference>